<dbReference type="SUPFAM" id="SSF49899">
    <property type="entry name" value="Concanavalin A-like lectins/glucanases"/>
    <property type="match status" value="1"/>
</dbReference>
<gene>
    <name evidence="4" type="ORF">OESDEN_10805</name>
</gene>
<name>A0A0B1T0S7_OESDE</name>
<dbReference type="FunFam" id="2.60.120.200:FF:000276">
    <property type="entry name" value="Galectin"/>
    <property type="match status" value="1"/>
</dbReference>
<evidence type="ECO:0000256" key="2">
    <source>
        <dbReference type="RuleBase" id="RU102079"/>
    </source>
</evidence>
<dbReference type="InterPro" id="IPR001079">
    <property type="entry name" value="Galectin_CRD"/>
</dbReference>
<reference evidence="4 5" key="1">
    <citation type="submission" date="2014-03" db="EMBL/GenBank/DDBJ databases">
        <title>Draft genome of the hookworm Oesophagostomum dentatum.</title>
        <authorList>
            <person name="Mitreva M."/>
        </authorList>
    </citation>
    <scope>NUCLEOTIDE SEQUENCE [LARGE SCALE GENOMIC DNA]</scope>
    <source>
        <strain evidence="4 5">OD-Hann</strain>
    </source>
</reference>
<feature type="domain" description="Galectin" evidence="3">
    <location>
        <begin position="49"/>
        <end position="176"/>
    </location>
</feature>
<evidence type="ECO:0000256" key="1">
    <source>
        <dbReference type="ARBA" id="ARBA00022734"/>
    </source>
</evidence>
<accession>A0A0B1T0S7</accession>
<proteinExistence type="predicted"/>
<dbReference type="CDD" id="cd00070">
    <property type="entry name" value="GLECT"/>
    <property type="match status" value="1"/>
</dbReference>
<evidence type="ECO:0000313" key="4">
    <source>
        <dbReference type="EMBL" id="KHJ89372.1"/>
    </source>
</evidence>
<dbReference type="OrthoDB" id="6251307at2759"/>
<keyword evidence="5" id="KW-1185">Reference proteome</keyword>
<dbReference type="Pfam" id="PF00337">
    <property type="entry name" value="Gal-bind_lectin"/>
    <property type="match status" value="1"/>
</dbReference>
<dbReference type="Proteomes" id="UP000053660">
    <property type="component" value="Unassembled WGS sequence"/>
</dbReference>
<dbReference type="GO" id="GO:0030246">
    <property type="term" value="F:carbohydrate binding"/>
    <property type="evidence" value="ECO:0007669"/>
    <property type="project" value="UniProtKB-UniRule"/>
</dbReference>
<dbReference type="Gene3D" id="2.60.120.200">
    <property type="match status" value="1"/>
</dbReference>
<dbReference type="PANTHER" id="PTHR11346:SF116">
    <property type="entry name" value="GALECTIN"/>
    <property type="match status" value="1"/>
</dbReference>
<dbReference type="SMART" id="SM00908">
    <property type="entry name" value="Gal-bind_lectin"/>
    <property type="match status" value="1"/>
</dbReference>
<evidence type="ECO:0000259" key="3">
    <source>
        <dbReference type="PROSITE" id="PS51304"/>
    </source>
</evidence>
<evidence type="ECO:0000313" key="5">
    <source>
        <dbReference type="Proteomes" id="UP000053660"/>
    </source>
</evidence>
<dbReference type="AlphaFoldDB" id="A0A0B1T0S7"/>
<dbReference type="PROSITE" id="PS51304">
    <property type="entry name" value="GALECTIN"/>
    <property type="match status" value="1"/>
</dbReference>
<dbReference type="GO" id="GO:0016936">
    <property type="term" value="F:galactoside binding"/>
    <property type="evidence" value="ECO:0007669"/>
    <property type="project" value="TreeGrafter"/>
</dbReference>
<dbReference type="EMBL" id="KN554309">
    <property type="protein sequence ID" value="KHJ89372.1"/>
    <property type="molecule type" value="Genomic_DNA"/>
</dbReference>
<dbReference type="InterPro" id="IPR013320">
    <property type="entry name" value="ConA-like_dom_sf"/>
</dbReference>
<dbReference type="InterPro" id="IPR044156">
    <property type="entry name" value="Galectin-like"/>
</dbReference>
<organism evidence="4 5">
    <name type="scientific">Oesophagostomum dentatum</name>
    <name type="common">Nodular worm</name>
    <dbReference type="NCBI Taxonomy" id="61180"/>
    <lineage>
        <taxon>Eukaryota</taxon>
        <taxon>Metazoa</taxon>
        <taxon>Ecdysozoa</taxon>
        <taxon>Nematoda</taxon>
        <taxon>Chromadorea</taxon>
        <taxon>Rhabditida</taxon>
        <taxon>Rhabditina</taxon>
        <taxon>Rhabditomorpha</taxon>
        <taxon>Strongyloidea</taxon>
        <taxon>Strongylidae</taxon>
        <taxon>Oesophagostomum</taxon>
    </lineage>
</organism>
<sequence>MQVEGFEIWCNEKKVHLYKHRIPFSRVEYLQPLQHIMNSFFRFYKIPWESGFPEGHMRSGQRILVHGIPKGDRWNLDLLGRGGDILFHFNPRFKEKQVVRNSYQGGNWNKEEREGPFPFEKERGFDLAIQNEPYSIQIYVNNARIGTFGHRTSNPSEDYIGVRIDGDVEVTNIEYD</sequence>
<dbReference type="PANTHER" id="PTHR11346">
    <property type="entry name" value="GALECTIN"/>
    <property type="match status" value="1"/>
</dbReference>
<protein>
    <recommendedName>
        <fullName evidence="2">Galectin</fullName>
    </recommendedName>
</protein>
<dbReference type="SMART" id="SM00276">
    <property type="entry name" value="GLECT"/>
    <property type="match status" value="1"/>
</dbReference>
<keyword evidence="1 2" id="KW-0430">Lectin</keyword>